<proteinExistence type="inferred from homology"/>
<feature type="domain" description="FtsX extracellular" evidence="13">
    <location>
        <begin position="51"/>
        <end position="142"/>
    </location>
</feature>
<protein>
    <recommendedName>
        <fullName evidence="3 10">Cell division protein FtsX</fullName>
    </recommendedName>
</protein>
<name>A0A2G9Y6C7_9BACT</name>
<comment type="similarity">
    <text evidence="2 10">Belongs to the ABC-4 integral membrane protein family. FtsX subfamily.</text>
</comment>
<feature type="transmembrane region" description="Helical" evidence="11">
    <location>
        <begin position="20"/>
        <end position="46"/>
    </location>
</feature>
<dbReference type="AlphaFoldDB" id="A0A2G9Y6C7"/>
<dbReference type="Pfam" id="PF02687">
    <property type="entry name" value="FtsX"/>
    <property type="match status" value="1"/>
</dbReference>
<organism evidence="14 15">
    <name type="scientific">Candidatus Roizmanbacteria bacterium CG23_combo_of_CG06-09_8_20_14_all_35_49</name>
    <dbReference type="NCBI Taxonomy" id="1974863"/>
    <lineage>
        <taxon>Bacteria</taxon>
        <taxon>Candidatus Roizmaniibacteriota</taxon>
    </lineage>
</organism>
<gene>
    <name evidence="14" type="ORF">COX47_03565</name>
</gene>
<accession>A0A2G9Y6C7</accession>
<keyword evidence="4 10" id="KW-1003">Cell membrane</keyword>
<sequence>MKELFTSIKRAPYQTLTAFLVLFLTLFLSMILFVSLTFLHGVLGYLESRPQVTVYFQTSTPEKEIFKIRDELNNSGKVILIKYISQQEAFNIYKNINKNDPLLLEMVSADILPSSLEIYAKKPVYLPEIAEFLKKQGGVDEVQFQKDIVDRLLNLTNVLRKLSLLFFVYLLLMSTIVLTTTTLFKIALKKDEIELMRLIGASNFYIRKPFLQEGVFLGLVASLVSFIILLLIFFYLNPFLSSYLKGIPVLEIKIFDLGLKVWPINFSFLIIVFFLSSLFGCFISIISSFLATRKYLKV</sequence>
<feature type="transmembrane region" description="Helical" evidence="11">
    <location>
        <begin position="215"/>
        <end position="236"/>
    </location>
</feature>
<evidence type="ECO:0000256" key="4">
    <source>
        <dbReference type="ARBA" id="ARBA00022475"/>
    </source>
</evidence>
<evidence type="ECO:0000256" key="5">
    <source>
        <dbReference type="ARBA" id="ARBA00022618"/>
    </source>
</evidence>
<evidence type="ECO:0000256" key="2">
    <source>
        <dbReference type="ARBA" id="ARBA00007379"/>
    </source>
</evidence>
<evidence type="ECO:0000259" key="13">
    <source>
        <dbReference type="Pfam" id="PF18075"/>
    </source>
</evidence>
<feature type="transmembrane region" description="Helical" evidence="11">
    <location>
        <begin position="164"/>
        <end position="188"/>
    </location>
</feature>
<dbReference type="PIRSF" id="PIRSF003097">
    <property type="entry name" value="FtsX"/>
    <property type="match status" value="1"/>
</dbReference>
<evidence type="ECO:0000256" key="6">
    <source>
        <dbReference type="ARBA" id="ARBA00022692"/>
    </source>
</evidence>
<dbReference type="Proteomes" id="UP000231025">
    <property type="component" value="Unassembled WGS sequence"/>
</dbReference>
<feature type="domain" description="ABC3 transporter permease C-terminal" evidence="12">
    <location>
        <begin position="165"/>
        <end position="297"/>
    </location>
</feature>
<evidence type="ECO:0000313" key="14">
    <source>
        <dbReference type="EMBL" id="PIP14736.1"/>
    </source>
</evidence>
<evidence type="ECO:0000256" key="3">
    <source>
        <dbReference type="ARBA" id="ARBA00021907"/>
    </source>
</evidence>
<evidence type="ECO:0000256" key="11">
    <source>
        <dbReference type="SAM" id="Phobius"/>
    </source>
</evidence>
<evidence type="ECO:0000313" key="15">
    <source>
        <dbReference type="Proteomes" id="UP000231025"/>
    </source>
</evidence>
<comment type="caution">
    <text evidence="14">The sequence shown here is derived from an EMBL/GenBank/DDBJ whole genome shotgun (WGS) entry which is preliminary data.</text>
</comment>
<evidence type="ECO:0000256" key="8">
    <source>
        <dbReference type="ARBA" id="ARBA00023136"/>
    </source>
</evidence>
<evidence type="ECO:0000256" key="10">
    <source>
        <dbReference type="PIRNR" id="PIRNR003097"/>
    </source>
</evidence>
<keyword evidence="8 10" id="KW-0472">Membrane</keyword>
<keyword evidence="7 11" id="KW-1133">Transmembrane helix</keyword>
<evidence type="ECO:0000256" key="1">
    <source>
        <dbReference type="ARBA" id="ARBA00004651"/>
    </source>
</evidence>
<dbReference type="InterPro" id="IPR004513">
    <property type="entry name" value="FtsX"/>
</dbReference>
<dbReference type="InterPro" id="IPR040690">
    <property type="entry name" value="FtsX_ECD"/>
</dbReference>
<feature type="transmembrane region" description="Helical" evidence="11">
    <location>
        <begin position="266"/>
        <end position="291"/>
    </location>
</feature>
<dbReference type="GO" id="GO:0005886">
    <property type="term" value="C:plasma membrane"/>
    <property type="evidence" value="ECO:0007669"/>
    <property type="project" value="UniProtKB-SubCell"/>
</dbReference>
<keyword evidence="6 11" id="KW-0812">Transmembrane</keyword>
<dbReference type="InterPro" id="IPR003838">
    <property type="entry name" value="ABC3_permease_C"/>
</dbReference>
<dbReference type="GO" id="GO:0051301">
    <property type="term" value="P:cell division"/>
    <property type="evidence" value="ECO:0007669"/>
    <property type="project" value="UniProtKB-KW"/>
</dbReference>
<keyword evidence="5 10" id="KW-0132">Cell division</keyword>
<keyword evidence="9 10" id="KW-0131">Cell cycle</keyword>
<dbReference type="EMBL" id="PCRE01000050">
    <property type="protein sequence ID" value="PIP14736.1"/>
    <property type="molecule type" value="Genomic_DNA"/>
</dbReference>
<dbReference type="Gene3D" id="3.30.70.3040">
    <property type="match status" value="1"/>
</dbReference>
<comment type="subcellular location">
    <subcellularLocation>
        <location evidence="1">Cell membrane</location>
        <topology evidence="1">Multi-pass membrane protein</topology>
    </subcellularLocation>
</comment>
<dbReference type="PANTHER" id="PTHR47755:SF1">
    <property type="entry name" value="CELL DIVISION PROTEIN FTSX"/>
    <property type="match status" value="1"/>
</dbReference>
<dbReference type="PANTHER" id="PTHR47755">
    <property type="entry name" value="CELL DIVISION PROTEIN FTSX"/>
    <property type="match status" value="1"/>
</dbReference>
<evidence type="ECO:0000259" key="12">
    <source>
        <dbReference type="Pfam" id="PF02687"/>
    </source>
</evidence>
<evidence type="ECO:0000256" key="9">
    <source>
        <dbReference type="ARBA" id="ARBA00023306"/>
    </source>
</evidence>
<evidence type="ECO:0000256" key="7">
    <source>
        <dbReference type="ARBA" id="ARBA00022989"/>
    </source>
</evidence>
<reference evidence="14 15" key="1">
    <citation type="submission" date="2017-09" db="EMBL/GenBank/DDBJ databases">
        <title>Depth-based differentiation of microbial function through sediment-hosted aquifers and enrichment of novel symbionts in the deep terrestrial subsurface.</title>
        <authorList>
            <person name="Probst A.J."/>
            <person name="Ladd B."/>
            <person name="Jarett J.K."/>
            <person name="Geller-Mcgrath D.E."/>
            <person name="Sieber C.M."/>
            <person name="Emerson J.B."/>
            <person name="Anantharaman K."/>
            <person name="Thomas B.C."/>
            <person name="Malmstrom R."/>
            <person name="Stieglmeier M."/>
            <person name="Klingl A."/>
            <person name="Woyke T."/>
            <person name="Ryan C.M."/>
            <person name="Banfield J.F."/>
        </authorList>
    </citation>
    <scope>NUCLEOTIDE SEQUENCE [LARGE SCALE GENOMIC DNA]</scope>
    <source>
        <strain evidence="14">CG23_combo_of_CG06-09_8_20_14_all_35_49</strain>
    </source>
</reference>
<dbReference type="Pfam" id="PF18075">
    <property type="entry name" value="FtsX_ECD"/>
    <property type="match status" value="1"/>
</dbReference>